<dbReference type="AlphaFoldDB" id="A0A1R4GYW7"/>
<dbReference type="InterPro" id="IPR050574">
    <property type="entry name" value="HPF/YfiA_ribosome-assoc"/>
</dbReference>
<evidence type="ECO:0000313" key="6">
    <source>
        <dbReference type="EMBL" id="SJM89183.1"/>
    </source>
</evidence>
<dbReference type="GO" id="GO:0043024">
    <property type="term" value="F:ribosomal small subunit binding"/>
    <property type="evidence" value="ECO:0007669"/>
    <property type="project" value="TreeGrafter"/>
</dbReference>
<dbReference type="RefSeq" id="WP_087142021.1">
    <property type="nucleotide sequence ID" value="NZ_FUKI01000002.1"/>
</dbReference>
<dbReference type="Pfam" id="PF02482">
    <property type="entry name" value="Ribosomal_S30AE"/>
    <property type="match status" value="1"/>
</dbReference>
<dbReference type="Gene3D" id="3.30.160.100">
    <property type="entry name" value="Ribosome hibernation promotion factor-like"/>
    <property type="match status" value="1"/>
</dbReference>
<dbReference type="InterPro" id="IPR003489">
    <property type="entry name" value="RHF/RaiA"/>
</dbReference>
<dbReference type="EMBL" id="FUKI01000002">
    <property type="protein sequence ID" value="SJM89183.1"/>
    <property type="molecule type" value="Genomic_DNA"/>
</dbReference>
<dbReference type="FunFam" id="3.30.160.100:FF:000001">
    <property type="entry name" value="Ribosome hibernation promoting factor"/>
    <property type="match status" value="1"/>
</dbReference>
<reference evidence="7" key="1">
    <citation type="submission" date="2017-02" db="EMBL/GenBank/DDBJ databases">
        <authorList>
            <person name="Daims H."/>
        </authorList>
    </citation>
    <scope>NUCLEOTIDE SEQUENCE [LARGE SCALE GENOMIC DNA]</scope>
</reference>
<organism evidence="6 7">
    <name type="scientific">Crenothrix polyspora</name>
    <dbReference type="NCBI Taxonomy" id="360316"/>
    <lineage>
        <taxon>Bacteria</taxon>
        <taxon>Pseudomonadati</taxon>
        <taxon>Pseudomonadota</taxon>
        <taxon>Gammaproteobacteria</taxon>
        <taxon>Methylococcales</taxon>
        <taxon>Crenotrichaceae</taxon>
        <taxon>Crenothrix</taxon>
    </lineage>
</organism>
<evidence type="ECO:0000313" key="7">
    <source>
        <dbReference type="Proteomes" id="UP000195667"/>
    </source>
</evidence>
<dbReference type="GO" id="GO:0045900">
    <property type="term" value="P:negative regulation of translational elongation"/>
    <property type="evidence" value="ECO:0007669"/>
    <property type="project" value="TreeGrafter"/>
</dbReference>
<dbReference type="SUPFAM" id="SSF69754">
    <property type="entry name" value="Ribosome binding protein Y (YfiA homologue)"/>
    <property type="match status" value="1"/>
</dbReference>
<dbReference type="OrthoDB" id="9795980at2"/>
<dbReference type="GO" id="GO:0022627">
    <property type="term" value="C:cytosolic small ribosomal subunit"/>
    <property type="evidence" value="ECO:0007669"/>
    <property type="project" value="TreeGrafter"/>
</dbReference>
<sequence length="96" mass="10973">MQVSITGHHLEVTESLKTYVDAKFEKLARHFDNVTDVHVILSVEKLVQKAEATLQLSGAKLFAEDHQEDMYAAIDEMVDKLDRQITKHKEKTGSHR</sequence>
<comment type="subunit">
    <text evidence="3">Associates exclusively with 100S ribosomes, which are dimers of 70S ribosomes.</text>
</comment>
<protein>
    <recommendedName>
        <fullName evidence="4">Ribosome hibernation promoting factor</fullName>
    </recommendedName>
    <alternativeName>
        <fullName evidence="5">Hibernation factor HPF</fullName>
    </alternativeName>
</protein>
<evidence type="ECO:0000256" key="5">
    <source>
        <dbReference type="ARBA" id="ARBA00041319"/>
    </source>
</evidence>
<dbReference type="InterPro" id="IPR036567">
    <property type="entry name" value="RHF-like"/>
</dbReference>
<gene>
    <name evidence="6" type="primary">yhbH</name>
    <name evidence="6" type="ORF">CRENPOLYSF1_100057</name>
</gene>
<dbReference type="CDD" id="cd00552">
    <property type="entry name" value="RaiA"/>
    <property type="match status" value="1"/>
</dbReference>
<accession>A0A1R4GYW7</accession>
<keyword evidence="1" id="KW-0810">Translation regulation</keyword>
<evidence type="ECO:0000256" key="3">
    <source>
        <dbReference type="ARBA" id="ARBA00038695"/>
    </source>
</evidence>
<proteinExistence type="inferred from homology"/>
<keyword evidence="7" id="KW-1185">Reference proteome</keyword>
<dbReference type="PANTHER" id="PTHR33231:SF1">
    <property type="entry name" value="30S RIBOSOMAL PROTEIN"/>
    <property type="match status" value="1"/>
</dbReference>
<comment type="similarity">
    <text evidence="2">Belongs to the HPF/YfiA ribosome-associated protein family. Short HPF subfamily.</text>
</comment>
<evidence type="ECO:0000256" key="2">
    <source>
        <dbReference type="ARBA" id="ARBA00038434"/>
    </source>
</evidence>
<evidence type="ECO:0000256" key="4">
    <source>
        <dbReference type="ARBA" id="ARBA00041148"/>
    </source>
</evidence>
<name>A0A1R4GYW7_9GAMM</name>
<evidence type="ECO:0000256" key="1">
    <source>
        <dbReference type="ARBA" id="ARBA00022845"/>
    </source>
</evidence>
<dbReference type="Proteomes" id="UP000195667">
    <property type="component" value="Unassembled WGS sequence"/>
</dbReference>
<dbReference type="NCBIfam" id="TIGR00741">
    <property type="entry name" value="yfiA"/>
    <property type="match status" value="1"/>
</dbReference>
<dbReference type="PANTHER" id="PTHR33231">
    <property type="entry name" value="30S RIBOSOMAL PROTEIN"/>
    <property type="match status" value="1"/>
</dbReference>